<dbReference type="GO" id="GO:0097546">
    <property type="term" value="C:ciliary base"/>
    <property type="evidence" value="ECO:0007669"/>
    <property type="project" value="TreeGrafter"/>
</dbReference>
<keyword evidence="5" id="KW-0969">Cilium</keyword>
<dbReference type="GO" id="GO:0097730">
    <property type="term" value="C:non-motile cilium"/>
    <property type="evidence" value="ECO:0007669"/>
    <property type="project" value="TreeGrafter"/>
</dbReference>
<keyword evidence="5" id="KW-0282">Flagellum</keyword>
<reference evidence="5" key="1">
    <citation type="journal article" date="2018" name="PLoS Negl. Trop. Dis.">
        <title>Sialome diversity of ticks revealed by RNAseq of single tick salivary glands.</title>
        <authorList>
            <person name="Perner J."/>
            <person name="Kropackova S."/>
            <person name="Kopacek P."/>
            <person name="Ribeiro J.M."/>
        </authorList>
    </citation>
    <scope>NUCLEOTIDE SEQUENCE</scope>
    <source>
        <strain evidence="5">Siblings of single egg batch collected in Ceske Budejovice</strain>
        <tissue evidence="5">Salivary glands</tissue>
    </source>
</reference>
<dbReference type="GO" id="GO:0005737">
    <property type="term" value="C:cytoplasm"/>
    <property type="evidence" value="ECO:0007669"/>
    <property type="project" value="TreeGrafter"/>
</dbReference>
<dbReference type="PANTHER" id="PTHR31978:SF1">
    <property type="entry name" value="INTRAFLAGELLAR TRANSPORT PROTEIN 20 HOMOLOG"/>
    <property type="match status" value="1"/>
</dbReference>
<dbReference type="GO" id="GO:0030990">
    <property type="term" value="C:intraciliary transport particle"/>
    <property type="evidence" value="ECO:0007669"/>
    <property type="project" value="TreeGrafter"/>
</dbReference>
<dbReference type="Pfam" id="PF14931">
    <property type="entry name" value="IFT20"/>
    <property type="match status" value="1"/>
</dbReference>
<evidence type="ECO:0000256" key="2">
    <source>
        <dbReference type="ARBA" id="ARBA00023054"/>
    </source>
</evidence>
<dbReference type="EMBL" id="GEGO01005246">
    <property type="protein sequence ID" value="JAR90158.1"/>
    <property type="molecule type" value="Transcribed_RNA"/>
</dbReference>
<keyword evidence="2 4" id="KW-0175">Coiled coil</keyword>
<dbReference type="GO" id="GO:0061512">
    <property type="term" value="P:protein localization to cilium"/>
    <property type="evidence" value="ECO:0007669"/>
    <property type="project" value="TreeGrafter"/>
</dbReference>
<name>A0A147BHC0_IXORI</name>
<dbReference type="GO" id="GO:0005813">
    <property type="term" value="C:centrosome"/>
    <property type="evidence" value="ECO:0007669"/>
    <property type="project" value="TreeGrafter"/>
</dbReference>
<evidence type="ECO:0000313" key="5">
    <source>
        <dbReference type="EMBL" id="JAR90158.1"/>
    </source>
</evidence>
<evidence type="ECO:0000256" key="3">
    <source>
        <dbReference type="ARBA" id="ARBA00023273"/>
    </source>
</evidence>
<dbReference type="InterPro" id="IPR028172">
    <property type="entry name" value="FT20"/>
</dbReference>
<feature type="coiled-coil region" evidence="4">
    <location>
        <begin position="97"/>
        <end position="131"/>
    </location>
</feature>
<organism evidence="5">
    <name type="scientific">Ixodes ricinus</name>
    <name type="common">Common tick</name>
    <name type="synonym">Acarus ricinus</name>
    <dbReference type="NCBI Taxonomy" id="34613"/>
    <lineage>
        <taxon>Eukaryota</taxon>
        <taxon>Metazoa</taxon>
        <taxon>Ecdysozoa</taxon>
        <taxon>Arthropoda</taxon>
        <taxon>Chelicerata</taxon>
        <taxon>Arachnida</taxon>
        <taxon>Acari</taxon>
        <taxon>Parasitiformes</taxon>
        <taxon>Ixodida</taxon>
        <taxon>Ixodoidea</taxon>
        <taxon>Ixodidae</taxon>
        <taxon>Ixodinae</taxon>
        <taxon>Ixodes</taxon>
    </lineage>
</organism>
<protein>
    <submittedName>
        <fullName evidence="5">Putative intraflagellar transport protein</fullName>
    </submittedName>
</protein>
<comment type="subcellular location">
    <subcellularLocation>
        <location evidence="1">Cell projection</location>
        <location evidence="1">Cilium</location>
    </subcellularLocation>
</comment>
<dbReference type="AlphaFoldDB" id="A0A147BHC0"/>
<sequence>MANEVLAKAGLYVDELNKIRIADPNITRQTQELKDDCHKFVDRMVEFQGIVNKSIAVSNKLATLVEQEKLKAIGSRNLLESVAKDREMQQQQLHALLLEKKIELERLKVQLNTLKKEEAEQNELIEQFLLQR</sequence>
<dbReference type="GO" id="GO:0060271">
    <property type="term" value="P:cilium assembly"/>
    <property type="evidence" value="ECO:0007669"/>
    <property type="project" value="TreeGrafter"/>
</dbReference>
<evidence type="ECO:0000256" key="4">
    <source>
        <dbReference type="SAM" id="Coils"/>
    </source>
</evidence>
<dbReference type="GO" id="GO:0036064">
    <property type="term" value="C:ciliary basal body"/>
    <property type="evidence" value="ECO:0007669"/>
    <property type="project" value="TreeGrafter"/>
</dbReference>
<accession>A0A147BHC0</accession>
<proteinExistence type="predicted"/>
<keyword evidence="3" id="KW-0966">Cell projection</keyword>
<dbReference type="PANTHER" id="PTHR31978">
    <property type="entry name" value="INTRAFLAGELLAR TRANSPORT PROTEIN 20 HOMOLOG"/>
    <property type="match status" value="1"/>
</dbReference>
<evidence type="ECO:0000256" key="1">
    <source>
        <dbReference type="ARBA" id="ARBA00004138"/>
    </source>
</evidence>